<name>A0ABU7Q0T2_9ACTN</name>
<evidence type="ECO:0008006" key="3">
    <source>
        <dbReference type="Google" id="ProtNLM"/>
    </source>
</evidence>
<reference evidence="1 2" key="1">
    <citation type="submission" date="2023-11" db="EMBL/GenBank/DDBJ databases">
        <title>30 novel species of actinomycetes from the DSMZ collection.</title>
        <authorList>
            <person name="Nouioui I."/>
        </authorList>
    </citation>
    <scope>NUCLEOTIDE SEQUENCE [LARGE SCALE GENOMIC DNA]</scope>
    <source>
        <strain evidence="1 2">DSM 41524</strain>
    </source>
</reference>
<dbReference type="Pfam" id="PF12322">
    <property type="entry name" value="T4_baseplate"/>
    <property type="match status" value="1"/>
</dbReference>
<dbReference type="EMBL" id="JAZBJO010000015">
    <property type="protein sequence ID" value="MEE4594980.1"/>
    <property type="molecule type" value="Genomic_DNA"/>
</dbReference>
<evidence type="ECO:0000313" key="1">
    <source>
        <dbReference type="EMBL" id="MEE4594980.1"/>
    </source>
</evidence>
<evidence type="ECO:0000313" key="2">
    <source>
        <dbReference type="Proteomes" id="UP001354709"/>
    </source>
</evidence>
<protein>
    <recommendedName>
        <fullName evidence="3">Phage baseplate protein</fullName>
    </recommendedName>
</protein>
<dbReference type="InterPro" id="IPR024364">
    <property type="entry name" value="Baseplate_phage_T4-like"/>
</dbReference>
<keyword evidence="2" id="KW-1185">Reference proteome</keyword>
<sequence length="330" mass="34478">MGNTGPAELLAIWEAGLAHHGPGRALLLHRAARPETAADELLSLPVGEREADLYALRRALFGERMQIRAECGACGEAMEFDLDARDLGVRPGERDGPLRVEEGEWTVEFRLPTVADLEAAARAAAEAGGASGANGNVAVGADSGGGVGANVDSDGNVDSDVGVGADGNVDLSVGVGVGAKGNVGVDSDVDAASDPYGGVTEREPTAAARARRALIARCIVSVHRSGRPVPADRLPAAELPEPVQRRLAEAAERADPAADVTLSVACPECGEATRAELDIASYLWAELDHWARDLLLDVHLLATAYGWSEPQILALSPLRRRYYLELCADG</sequence>
<proteinExistence type="predicted"/>
<dbReference type="Proteomes" id="UP001354709">
    <property type="component" value="Unassembled WGS sequence"/>
</dbReference>
<organism evidence="1 2">
    <name type="scientific">Streptomyces asiaticus subsp. ignotus</name>
    <dbReference type="NCBI Taxonomy" id="3098222"/>
    <lineage>
        <taxon>Bacteria</taxon>
        <taxon>Bacillati</taxon>
        <taxon>Actinomycetota</taxon>
        <taxon>Actinomycetes</taxon>
        <taxon>Kitasatosporales</taxon>
        <taxon>Streptomycetaceae</taxon>
        <taxon>Streptomyces</taxon>
        <taxon>Streptomyces violaceusniger group</taxon>
    </lineage>
</organism>
<comment type="caution">
    <text evidence="1">The sequence shown here is derived from an EMBL/GenBank/DDBJ whole genome shotgun (WGS) entry which is preliminary data.</text>
</comment>
<accession>A0ABU7Q0T2</accession>
<dbReference type="RefSeq" id="WP_330811277.1">
    <property type="nucleotide sequence ID" value="NZ_JAZBJO010000015.1"/>
</dbReference>
<gene>
    <name evidence="1" type="ORF">V2J94_24355</name>
</gene>